<reference evidence="1 2" key="1">
    <citation type="submission" date="2018-06" db="EMBL/GenBank/DDBJ databases">
        <title>The Genome of Cuscuta australis (Dodder) Provides Insight into the Evolution of Plant Parasitism.</title>
        <authorList>
            <person name="Liu H."/>
        </authorList>
    </citation>
    <scope>NUCLEOTIDE SEQUENCE [LARGE SCALE GENOMIC DNA]</scope>
    <source>
        <strain evidence="2">cv. Yunnan</strain>
        <tissue evidence="1">Vines</tissue>
    </source>
</reference>
<proteinExistence type="predicted"/>
<protein>
    <submittedName>
        <fullName evidence="1">Uncharacterized protein</fullName>
    </submittedName>
</protein>
<name>A0A328DX57_9ASTE</name>
<comment type="caution">
    <text evidence="1">The sequence shown here is derived from an EMBL/GenBank/DDBJ whole genome shotgun (WGS) entry which is preliminary data.</text>
</comment>
<organism evidence="1 2">
    <name type="scientific">Cuscuta australis</name>
    <dbReference type="NCBI Taxonomy" id="267555"/>
    <lineage>
        <taxon>Eukaryota</taxon>
        <taxon>Viridiplantae</taxon>
        <taxon>Streptophyta</taxon>
        <taxon>Embryophyta</taxon>
        <taxon>Tracheophyta</taxon>
        <taxon>Spermatophyta</taxon>
        <taxon>Magnoliopsida</taxon>
        <taxon>eudicotyledons</taxon>
        <taxon>Gunneridae</taxon>
        <taxon>Pentapetalae</taxon>
        <taxon>asterids</taxon>
        <taxon>lamiids</taxon>
        <taxon>Solanales</taxon>
        <taxon>Convolvulaceae</taxon>
        <taxon>Cuscuteae</taxon>
        <taxon>Cuscuta</taxon>
        <taxon>Cuscuta subgen. Grammica</taxon>
        <taxon>Cuscuta sect. Cleistogrammica</taxon>
    </lineage>
</organism>
<dbReference type="EMBL" id="NQVE01000097">
    <property type="protein sequence ID" value="RAL48761.1"/>
    <property type="molecule type" value="Genomic_DNA"/>
</dbReference>
<accession>A0A328DX57</accession>
<dbReference type="AlphaFoldDB" id="A0A328DX57"/>
<keyword evidence="2" id="KW-1185">Reference proteome</keyword>
<evidence type="ECO:0000313" key="2">
    <source>
        <dbReference type="Proteomes" id="UP000249390"/>
    </source>
</evidence>
<sequence length="88" mass="9663">MPCSAEWDLEETYSRWRLYLDIRSYSIRLHPLGPWDGPSQILSRLASNGSACALGFRTWPLPPVKHCGPTTGVGACLLPLGPAHQAMS</sequence>
<evidence type="ECO:0000313" key="1">
    <source>
        <dbReference type="EMBL" id="RAL48761.1"/>
    </source>
</evidence>
<gene>
    <name evidence="1" type="ORF">DM860_001081</name>
</gene>
<dbReference type="Proteomes" id="UP000249390">
    <property type="component" value="Unassembled WGS sequence"/>
</dbReference>